<proteinExistence type="predicted"/>
<evidence type="ECO:0000313" key="3">
    <source>
        <dbReference type="EMBL" id="CAB5026159.1"/>
    </source>
</evidence>
<dbReference type="AlphaFoldDB" id="A0A6J6ZKQ4"/>
<protein>
    <submittedName>
        <fullName evidence="1">Unannotated protein</fullName>
    </submittedName>
</protein>
<evidence type="ECO:0000313" key="2">
    <source>
        <dbReference type="EMBL" id="CAB4859367.1"/>
    </source>
</evidence>
<evidence type="ECO:0000313" key="1">
    <source>
        <dbReference type="EMBL" id="CAB4820356.1"/>
    </source>
</evidence>
<reference evidence="1" key="1">
    <citation type="submission" date="2020-05" db="EMBL/GenBank/DDBJ databases">
        <authorList>
            <person name="Chiriac C."/>
            <person name="Salcher M."/>
            <person name="Ghai R."/>
            <person name="Kavagutti S V."/>
        </authorList>
    </citation>
    <scope>NUCLEOTIDE SEQUENCE</scope>
</reference>
<dbReference type="EMBL" id="CAFABE010000010">
    <property type="protein sequence ID" value="CAB4820356.1"/>
    <property type="molecule type" value="Genomic_DNA"/>
</dbReference>
<dbReference type="InterPro" id="IPR021400">
    <property type="entry name" value="DUF3039"/>
</dbReference>
<name>A0A6J6ZKQ4_9ZZZZ</name>
<dbReference type="Pfam" id="PF11238">
    <property type="entry name" value="DUF3039"/>
    <property type="match status" value="1"/>
</dbReference>
<organism evidence="1">
    <name type="scientific">freshwater metagenome</name>
    <dbReference type="NCBI Taxonomy" id="449393"/>
    <lineage>
        <taxon>unclassified sequences</taxon>
        <taxon>metagenomes</taxon>
        <taxon>ecological metagenomes</taxon>
    </lineage>
</organism>
<sequence length="106" mass="11822">MNQRHDIVRDMSELSPVIESDLSDPILDEDDHERFTHIVLEGYTPTRGFRKKFVPVGNSVVEGMINATPVEALCGKKWVPGKDPKKYPVCPTCVEIAKSKGWSVPG</sequence>
<accession>A0A6J6ZKQ4</accession>
<gene>
    <name evidence="1" type="ORF">UFOPK3164_00372</name>
    <name evidence="2" type="ORF">UFOPK3427_00085</name>
    <name evidence="3" type="ORF">UFOPK4112_01234</name>
</gene>
<dbReference type="EMBL" id="CAFBLT010000001">
    <property type="protein sequence ID" value="CAB4859367.1"/>
    <property type="molecule type" value="Genomic_DNA"/>
</dbReference>
<dbReference type="EMBL" id="CAFBPM010000012">
    <property type="protein sequence ID" value="CAB5026159.1"/>
    <property type="molecule type" value="Genomic_DNA"/>
</dbReference>